<name>A0ABS5TNX2_9ACTN</name>
<evidence type="ECO:0000313" key="2">
    <source>
        <dbReference type="Proteomes" id="UP001197247"/>
    </source>
</evidence>
<evidence type="ECO:0000313" key="1">
    <source>
        <dbReference type="EMBL" id="MBT0772800.1"/>
    </source>
</evidence>
<dbReference type="EMBL" id="JAHBAY010000013">
    <property type="protein sequence ID" value="MBT0772800.1"/>
    <property type="molecule type" value="Genomic_DNA"/>
</dbReference>
<accession>A0ABS5TNX2</accession>
<dbReference type="RefSeq" id="WP_214159333.1">
    <property type="nucleotide sequence ID" value="NZ_JAHBAY010000013.1"/>
</dbReference>
<keyword evidence="2" id="KW-1185">Reference proteome</keyword>
<comment type="caution">
    <text evidence="1">The sequence shown here is derived from an EMBL/GenBank/DDBJ whole genome shotgun (WGS) entry which is preliminary data.</text>
</comment>
<organism evidence="1 2">
    <name type="scientific">Kineosporia corallincola</name>
    <dbReference type="NCBI Taxonomy" id="2835133"/>
    <lineage>
        <taxon>Bacteria</taxon>
        <taxon>Bacillati</taxon>
        <taxon>Actinomycetota</taxon>
        <taxon>Actinomycetes</taxon>
        <taxon>Kineosporiales</taxon>
        <taxon>Kineosporiaceae</taxon>
        <taxon>Kineosporia</taxon>
    </lineage>
</organism>
<sequence length="71" mass="8275">MAYYQRTTETGTHVTYVCGPSRDQMRTRLTIDKQVPTIPDDLGVLERRVLAWIFRHHRDEGTWPEQGVMAS</sequence>
<reference evidence="1 2" key="1">
    <citation type="submission" date="2021-05" db="EMBL/GenBank/DDBJ databases">
        <title>Kineosporia and Streptomyces sp. nov. two new marine actinobacteria isolated from Coral.</title>
        <authorList>
            <person name="Buangrab K."/>
            <person name="Sutthacheep M."/>
            <person name="Yeemin T."/>
            <person name="Harunari E."/>
            <person name="Igarashi Y."/>
            <person name="Kanchanasin P."/>
            <person name="Tanasupawat S."/>
            <person name="Phongsopitanun W."/>
        </authorList>
    </citation>
    <scope>NUCLEOTIDE SEQUENCE [LARGE SCALE GENOMIC DNA]</scope>
    <source>
        <strain evidence="1 2">J2-2</strain>
    </source>
</reference>
<protein>
    <submittedName>
        <fullName evidence="1">Uncharacterized protein</fullName>
    </submittedName>
</protein>
<proteinExistence type="predicted"/>
<dbReference type="Proteomes" id="UP001197247">
    <property type="component" value="Unassembled WGS sequence"/>
</dbReference>
<gene>
    <name evidence="1" type="ORF">KIH74_27910</name>
</gene>